<gene>
    <name evidence="1" type="ORF">MEDL_16350</name>
</gene>
<dbReference type="OrthoDB" id="5989662at2759"/>
<dbReference type="EMBL" id="CAJPWZ010000865">
    <property type="protein sequence ID" value="CAG2201765.1"/>
    <property type="molecule type" value="Genomic_DNA"/>
</dbReference>
<dbReference type="Proteomes" id="UP000683360">
    <property type="component" value="Unassembled WGS sequence"/>
</dbReference>
<protein>
    <submittedName>
        <fullName evidence="1">Uncharacterized protein</fullName>
    </submittedName>
</protein>
<evidence type="ECO:0000313" key="2">
    <source>
        <dbReference type="Proteomes" id="UP000683360"/>
    </source>
</evidence>
<accession>A0A8S3R0U8</accession>
<sequence length="354" mass="40290">MQGVVVPVIRLRTRSMYECRSLDEIVFLKENIEKMNGRELHIVKQYSSVVYTDASGICLVKATDEEIVGSWNDAEKFKSSTLRKLEAFYRVLKSISLSLQGQTVAHRQSERTQGIDAFNRHWGKEINWILPPPSDISRCIHNMIQDKADSTLFVPLWVSDPYCPLLHLLHKVYGNFVEFESFIKYSKILPSTVIKKGRGRNGIFGKSTDLRMLWSEKQGVGANTDGGILPADFDELGHPRKKAFVTNLQESSKRQPHKPLKSKVKKEQLDSTEVSGDINIGLYSFRADVATVAAKADVNERCWKRHGRWKTDTAKDGYVADSLTHRLEVTKKLGLYPFILLNIINTFPLFPCVF</sequence>
<organism evidence="1 2">
    <name type="scientific">Mytilus edulis</name>
    <name type="common">Blue mussel</name>
    <dbReference type="NCBI Taxonomy" id="6550"/>
    <lineage>
        <taxon>Eukaryota</taxon>
        <taxon>Metazoa</taxon>
        <taxon>Spiralia</taxon>
        <taxon>Lophotrochozoa</taxon>
        <taxon>Mollusca</taxon>
        <taxon>Bivalvia</taxon>
        <taxon>Autobranchia</taxon>
        <taxon>Pteriomorphia</taxon>
        <taxon>Mytilida</taxon>
        <taxon>Mytiloidea</taxon>
        <taxon>Mytilidae</taxon>
        <taxon>Mytilinae</taxon>
        <taxon>Mytilus</taxon>
    </lineage>
</organism>
<keyword evidence="2" id="KW-1185">Reference proteome</keyword>
<dbReference type="AlphaFoldDB" id="A0A8S3R0U8"/>
<evidence type="ECO:0000313" key="1">
    <source>
        <dbReference type="EMBL" id="CAG2201765.1"/>
    </source>
</evidence>
<name>A0A8S3R0U8_MYTED</name>
<comment type="caution">
    <text evidence="1">The sequence shown here is derived from an EMBL/GenBank/DDBJ whole genome shotgun (WGS) entry which is preliminary data.</text>
</comment>
<reference evidence="1" key="1">
    <citation type="submission" date="2021-03" db="EMBL/GenBank/DDBJ databases">
        <authorList>
            <person name="Bekaert M."/>
        </authorList>
    </citation>
    <scope>NUCLEOTIDE SEQUENCE</scope>
</reference>
<proteinExistence type="predicted"/>